<dbReference type="Pfam" id="PF13614">
    <property type="entry name" value="AAA_31"/>
    <property type="match status" value="1"/>
</dbReference>
<dbReference type="GO" id="GO:0051782">
    <property type="term" value="P:negative regulation of cell division"/>
    <property type="evidence" value="ECO:0007669"/>
    <property type="project" value="TreeGrafter"/>
</dbReference>
<name>A0A085TY36_9RHOB</name>
<feature type="domain" description="AAA" evidence="1">
    <location>
        <begin position="167"/>
        <end position="330"/>
    </location>
</feature>
<dbReference type="SUPFAM" id="SSF52540">
    <property type="entry name" value="P-loop containing nucleoside triphosphate hydrolases"/>
    <property type="match status" value="1"/>
</dbReference>
<evidence type="ECO:0000313" key="3">
    <source>
        <dbReference type="Proteomes" id="UP000028607"/>
    </source>
</evidence>
<dbReference type="OrthoDB" id="8281972at2"/>
<dbReference type="GO" id="GO:0005524">
    <property type="term" value="F:ATP binding"/>
    <property type="evidence" value="ECO:0007669"/>
    <property type="project" value="TreeGrafter"/>
</dbReference>
<dbReference type="PANTHER" id="PTHR43384:SF13">
    <property type="entry name" value="SLR0110 PROTEIN"/>
    <property type="match status" value="1"/>
</dbReference>
<comment type="caution">
    <text evidence="2">The sequence shown here is derived from an EMBL/GenBank/DDBJ whole genome shotgun (WGS) entry which is preliminary data.</text>
</comment>
<dbReference type="eggNOG" id="COG4963">
    <property type="taxonomic scope" value="Bacteria"/>
</dbReference>
<proteinExistence type="predicted"/>
<dbReference type="STRING" id="1317124.DW2_06713"/>
<dbReference type="InterPro" id="IPR050625">
    <property type="entry name" value="ParA/MinD_ATPase"/>
</dbReference>
<dbReference type="Proteomes" id="UP000028607">
    <property type="component" value="Unassembled WGS sequence"/>
</dbReference>
<evidence type="ECO:0000313" key="2">
    <source>
        <dbReference type="EMBL" id="KFE35633.1"/>
    </source>
</evidence>
<dbReference type="Gene3D" id="3.40.50.300">
    <property type="entry name" value="P-loop containing nucleotide triphosphate hydrolases"/>
    <property type="match status" value="1"/>
</dbReference>
<gene>
    <name evidence="2" type="ORF">DW2_06713</name>
</gene>
<dbReference type="InterPro" id="IPR025669">
    <property type="entry name" value="AAA_dom"/>
</dbReference>
<dbReference type="GO" id="GO:0016887">
    <property type="term" value="F:ATP hydrolysis activity"/>
    <property type="evidence" value="ECO:0007669"/>
    <property type="project" value="TreeGrafter"/>
</dbReference>
<dbReference type="AlphaFoldDB" id="A0A085TY36"/>
<protein>
    <submittedName>
        <fullName evidence="2">PP-loop family ATPase</fullName>
    </submittedName>
</protein>
<dbReference type="GO" id="GO:0009898">
    <property type="term" value="C:cytoplasmic side of plasma membrane"/>
    <property type="evidence" value="ECO:0007669"/>
    <property type="project" value="TreeGrafter"/>
</dbReference>
<evidence type="ECO:0000259" key="1">
    <source>
        <dbReference type="Pfam" id="PF13614"/>
    </source>
</evidence>
<dbReference type="PANTHER" id="PTHR43384">
    <property type="entry name" value="SEPTUM SITE-DETERMINING PROTEIN MIND HOMOLOG, CHLOROPLASTIC-RELATED"/>
    <property type="match status" value="1"/>
</dbReference>
<keyword evidence="3" id="KW-1185">Reference proteome</keyword>
<accession>A0A085TY36</accession>
<dbReference type="GO" id="GO:0005829">
    <property type="term" value="C:cytosol"/>
    <property type="evidence" value="ECO:0007669"/>
    <property type="project" value="TreeGrafter"/>
</dbReference>
<dbReference type="PATRIC" id="fig|1317124.6.peg.1361"/>
<organism evidence="2 3">
    <name type="scientific">Thioclava atlantica</name>
    <dbReference type="NCBI Taxonomy" id="1317124"/>
    <lineage>
        <taxon>Bacteria</taxon>
        <taxon>Pseudomonadati</taxon>
        <taxon>Pseudomonadota</taxon>
        <taxon>Alphaproteobacteria</taxon>
        <taxon>Rhodobacterales</taxon>
        <taxon>Paracoccaceae</taxon>
        <taxon>Thioclava</taxon>
    </lineage>
</organism>
<reference evidence="2 3" key="2">
    <citation type="journal article" date="2015" name="Antonie Van Leeuwenhoek">
        <title>Thioclava indica sp. nov., isolated from surface seawater of the Indian Ocean.</title>
        <authorList>
            <person name="Liu Y."/>
            <person name="Lai Q."/>
            <person name="Du J."/>
            <person name="Xu H."/>
            <person name="Jiang L."/>
            <person name="Shao Z."/>
        </authorList>
    </citation>
    <scope>NUCLEOTIDE SEQUENCE [LARGE SCALE GENOMIC DNA]</scope>
    <source>
        <strain evidence="2 3">13D2W-2</strain>
    </source>
</reference>
<sequence>MSAAAIMNPEPAPIQACTVSRDVSNFDLLIEDMEAELGESWGDLTFDEAVIFLDQPDAKSLEFIALAVDGEDEGELDKISNIITEAKERGIRVIVIAEEVSPIALHQLLRKGADDFVPYPLPEGALHDAIERLGQAADLPNLPPRVQSPSFSTTGGRDGVVLPVHGLSGGVGATTFAVNLAWEMATIHDGKKKRKKDGRESPRVCLLDLDLQFGSTATYLDLPRREMIYELLSDTEHMDSESFRQALLNFNDKLDVLTAPADMLPLDLVTGEDIERLIDMARSHFDFVVIDMPSTVVSWTETVLSKAHLYFALIEMDMRSAQNVLRMARVLKTEGLPTEKLRYVLNRAPKFTDLNGKARVKRLAESLDISIELMMSDGGKQITQANDHGLPLALTAPKVPLRKEILKLAGSLVELSEAAEAAG</sequence>
<dbReference type="EMBL" id="AQRC01000004">
    <property type="protein sequence ID" value="KFE35633.1"/>
    <property type="molecule type" value="Genomic_DNA"/>
</dbReference>
<reference evidence="3" key="1">
    <citation type="submission" date="2013-04" db="EMBL/GenBank/DDBJ databases">
        <title>Thioclava sp. 13D2W-2 Genome Sequencing.</title>
        <authorList>
            <person name="Lai Q."/>
            <person name="Li G."/>
            <person name="Shao Z."/>
        </authorList>
    </citation>
    <scope>NUCLEOTIDE SEQUENCE [LARGE SCALE GENOMIC DNA]</scope>
    <source>
        <strain evidence="3">13D2W-2</strain>
    </source>
</reference>
<dbReference type="InterPro" id="IPR027417">
    <property type="entry name" value="P-loop_NTPase"/>
</dbReference>
<dbReference type="RefSeq" id="WP_038144800.1">
    <property type="nucleotide sequence ID" value="NZ_AQRC01000004.1"/>
</dbReference>